<dbReference type="CDD" id="cd05403">
    <property type="entry name" value="NT_KNTase_like"/>
    <property type="match status" value="1"/>
</dbReference>
<dbReference type="Gene3D" id="3.30.460.10">
    <property type="entry name" value="Beta Polymerase, domain 2"/>
    <property type="match status" value="1"/>
</dbReference>
<keyword evidence="5" id="KW-0479">Metal-binding</keyword>
<dbReference type="STRING" id="1941349.STSP1_00685"/>
<dbReference type="SUPFAM" id="SSF81301">
    <property type="entry name" value="Nucleotidyltransferase"/>
    <property type="match status" value="1"/>
</dbReference>
<evidence type="ECO:0000256" key="5">
    <source>
        <dbReference type="ARBA" id="ARBA00022723"/>
    </source>
</evidence>
<dbReference type="Proteomes" id="UP000193334">
    <property type="component" value="Chromosome"/>
</dbReference>
<dbReference type="PANTHER" id="PTHR33571">
    <property type="entry name" value="SSL8005 PROTEIN"/>
    <property type="match status" value="1"/>
</dbReference>
<sequence>MLPLIENKSKELAQICSRHGVSRLEVFGSAAAGSFDEQNSDIDFLVEFDSSVCSGRFDNYFSLHEDLKNLFSKPIDLVEAGGLKNPYFISQLNNTRKVVYSA</sequence>
<protein>
    <submittedName>
        <fullName evidence="11">Nucleotidyltransferase domain protein</fullName>
    </submittedName>
</protein>
<dbReference type="RefSeq" id="WP_085755009.1">
    <property type="nucleotide sequence ID" value="NZ_CP021023.1"/>
</dbReference>
<feature type="domain" description="Polymerase nucleotidyl transferase" evidence="10">
    <location>
        <begin position="11"/>
        <end position="96"/>
    </location>
</feature>
<evidence type="ECO:0000256" key="1">
    <source>
        <dbReference type="ARBA" id="ARBA00001946"/>
    </source>
</evidence>
<keyword evidence="3 11" id="KW-0808">Transferase</keyword>
<evidence type="ECO:0000256" key="7">
    <source>
        <dbReference type="ARBA" id="ARBA00022840"/>
    </source>
</evidence>
<reference evidence="12" key="1">
    <citation type="submission" date="2017-04" db="EMBL/GenBank/DDBJ databases">
        <title>Comparative genomics and description of representatives of a novel lineage of planctomycetes thriving in anoxic sediments.</title>
        <authorList>
            <person name="Spring S."/>
            <person name="Bunk B."/>
            <person name="Sproer C."/>
        </authorList>
    </citation>
    <scope>NUCLEOTIDE SEQUENCE [LARGE SCALE GENOMIC DNA]</scope>
    <source>
        <strain evidence="12">ST-PulAB-D4</strain>
    </source>
</reference>
<dbReference type="InterPro" id="IPR043519">
    <property type="entry name" value="NT_sf"/>
</dbReference>
<keyword evidence="7" id="KW-0067">ATP-binding</keyword>
<dbReference type="PANTHER" id="PTHR33571:SF12">
    <property type="entry name" value="BSL3053 PROTEIN"/>
    <property type="match status" value="1"/>
</dbReference>
<evidence type="ECO:0000256" key="8">
    <source>
        <dbReference type="ARBA" id="ARBA00022842"/>
    </source>
</evidence>
<organism evidence="11 12">
    <name type="scientific">Sedimentisphaera salicampi</name>
    <dbReference type="NCBI Taxonomy" id="1941349"/>
    <lineage>
        <taxon>Bacteria</taxon>
        <taxon>Pseudomonadati</taxon>
        <taxon>Planctomycetota</taxon>
        <taxon>Phycisphaerae</taxon>
        <taxon>Sedimentisphaerales</taxon>
        <taxon>Sedimentisphaeraceae</taxon>
        <taxon>Sedimentisphaera</taxon>
    </lineage>
</organism>
<dbReference type="AlphaFoldDB" id="A0A1W6LKL3"/>
<comment type="similarity">
    <text evidence="9">Belongs to the MntA antitoxin family.</text>
</comment>
<proteinExistence type="inferred from homology"/>
<dbReference type="InterPro" id="IPR002934">
    <property type="entry name" value="Polymerase_NTP_transf_dom"/>
</dbReference>
<dbReference type="InterPro" id="IPR052038">
    <property type="entry name" value="Type-VII_TA_antitoxin"/>
</dbReference>
<accession>A0A1W6LKL3</accession>
<dbReference type="Pfam" id="PF01909">
    <property type="entry name" value="NTP_transf_2"/>
    <property type="match status" value="1"/>
</dbReference>
<evidence type="ECO:0000313" key="11">
    <source>
        <dbReference type="EMBL" id="ARN56309.1"/>
    </source>
</evidence>
<keyword evidence="4" id="KW-0548">Nucleotidyltransferase</keyword>
<keyword evidence="8" id="KW-0460">Magnesium</keyword>
<name>A0A1W6LKL3_9BACT</name>
<evidence type="ECO:0000256" key="4">
    <source>
        <dbReference type="ARBA" id="ARBA00022695"/>
    </source>
</evidence>
<dbReference type="GO" id="GO:0016779">
    <property type="term" value="F:nucleotidyltransferase activity"/>
    <property type="evidence" value="ECO:0007669"/>
    <property type="project" value="UniProtKB-KW"/>
</dbReference>
<evidence type="ECO:0000256" key="6">
    <source>
        <dbReference type="ARBA" id="ARBA00022741"/>
    </source>
</evidence>
<comment type="cofactor">
    <cofactor evidence="1">
        <name>Mg(2+)</name>
        <dbReference type="ChEBI" id="CHEBI:18420"/>
    </cofactor>
</comment>
<keyword evidence="2" id="KW-1277">Toxin-antitoxin system</keyword>
<dbReference type="GO" id="GO:0046872">
    <property type="term" value="F:metal ion binding"/>
    <property type="evidence" value="ECO:0007669"/>
    <property type="project" value="UniProtKB-KW"/>
</dbReference>
<evidence type="ECO:0000256" key="2">
    <source>
        <dbReference type="ARBA" id="ARBA00022649"/>
    </source>
</evidence>
<evidence type="ECO:0000259" key="10">
    <source>
        <dbReference type="Pfam" id="PF01909"/>
    </source>
</evidence>
<gene>
    <name evidence="11" type="ORF">STSP1_00685</name>
</gene>
<dbReference type="GO" id="GO:0005524">
    <property type="term" value="F:ATP binding"/>
    <property type="evidence" value="ECO:0007669"/>
    <property type="project" value="UniProtKB-KW"/>
</dbReference>
<dbReference type="KEGG" id="pbp:STSP1_00685"/>
<evidence type="ECO:0000256" key="9">
    <source>
        <dbReference type="ARBA" id="ARBA00038276"/>
    </source>
</evidence>
<evidence type="ECO:0000256" key="3">
    <source>
        <dbReference type="ARBA" id="ARBA00022679"/>
    </source>
</evidence>
<keyword evidence="6" id="KW-0547">Nucleotide-binding</keyword>
<keyword evidence="12" id="KW-1185">Reference proteome</keyword>
<dbReference type="EMBL" id="CP021023">
    <property type="protein sequence ID" value="ARN56309.1"/>
    <property type="molecule type" value="Genomic_DNA"/>
</dbReference>
<evidence type="ECO:0000313" key="12">
    <source>
        <dbReference type="Proteomes" id="UP000193334"/>
    </source>
</evidence>